<reference evidence="6 7" key="1">
    <citation type="submission" date="2024-01" db="EMBL/GenBank/DDBJ databases">
        <title>the genome sequence of strain Microbacterium schleiferi NBRC 15075.</title>
        <authorList>
            <person name="Ding Y."/>
            <person name="Zhang G."/>
        </authorList>
    </citation>
    <scope>NUCLEOTIDE SEQUENCE [LARGE SCALE GENOMIC DNA]</scope>
    <source>
        <strain evidence="6 7">NBRC 15075</strain>
    </source>
</reference>
<feature type="region of interest" description="Disordered" evidence="4">
    <location>
        <begin position="100"/>
        <end position="134"/>
    </location>
</feature>
<evidence type="ECO:0000259" key="5">
    <source>
        <dbReference type="PROSITE" id="PS50987"/>
    </source>
</evidence>
<dbReference type="InterPro" id="IPR036388">
    <property type="entry name" value="WH-like_DNA-bd_sf"/>
</dbReference>
<evidence type="ECO:0000256" key="2">
    <source>
        <dbReference type="ARBA" id="ARBA00023125"/>
    </source>
</evidence>
<protein>
    <submittedName>
        <fullName evidence="6">Metalloregulator ArsR/SmtB family transcription factor</fullName>
    </submittedName>
</protein>
<proteinExistence type="predicted"/>
<dbReference type="RefSeq" id="WP_331790648.1">
    <property type="nucleotide sequence ID" value="NZ_BAAAUO010000003.1"/>
</dbReference>
<dbReference type="PROSITE" id="PS50987">
    <property type="entry name" value="HTH_ARSR_2"/>
    <property type="match status" value="1"/>
</dbReference>
<dbReference type="Pfam" id="PF12840">
    <property type="entry name" value="HTH_20"/>
    <property type="match status" value="1"/>
</dbReference>
<dbReference type="SMART" id="SM00418">
    <property type="entry name" value="HTH_ARSR"/>
    <property type="match status" value="1"/>
</dbReference>
<dbReference type="PRINTS" id="PR00778">
    <property type="entry name" value="HTHARSR"/>
</dbReference>
<dbReference type="InterPro" id="IPR036390">
    <property type="entry name" value="WH_DNA-bd_sf"/>
</dbReference>
<dbReference type="InterPro" id="IPR001845">
    <property type="entry name" value="HTH_ArsR_DNA-bd_dom"/>
</dbReference>
<name>A0ABU7V5I7_9MICO</name>
<sequence>MHALDILGDPVRRRLVEVLAQGPQPAGALVDLVGGEFAISQPAISRHLRLLRENGFADADIDGTRRIYRLRPDGLDAASVYLERLRSPLSQRLDALHTEIARGQSSRRRELAAAEPNHETAASDIPTTRTQEAS</sequence>
<dbReference type="InterPro" id="IPR051081">
    <property type="entry name" value="HTH_MetalResp_TranReg"/>
</dbReference>
<gene>
    <name evidence="6" type="ORF">V2V91_02420</name>
</gene>
<organism evidence="6 7">
    <name type="scientific">Microbacterium schleiferi</name>
    <dbReference type="NCBI Taxonomy" id="69362"/>
    <lineage>
        <taxon>Bacteria</taxon>
        <taxon>Bacillati</taxon>
        <taxon>Actinomycetota</taxon>
        <taxon>Actinomycetes</taxon>
        <taxon>Micrococcales</taxon>
        <taxon>Microbacteriaceae</taxon>
        <taxon>Microbacterium</taxon>
    </lineage>
</organism>
<dbReference type="CDD" id="cd00090">
    <property type="entry name" value="HTH_ARSR"/>
    <property type="match status" value="1"/>
</dbReference>
<evidence type="ECO:0000256" key="1">
    <source>
        <dbReference type="ARBA" id="ARBA00023015"/>
    </source>
</evidence>
<dbReference type="PANTHER" id="PTHR33154">
    <property type="entry name" value="TRANSCRIPTIONAL REGULATOR, ARSR FAMILY"/>
    <property type="match status" value="1"/>
</dbReference>
<dbReference type="EMBL" id="JAZHOV010000001">
    <property type="protein sequence ID" value="MEF2253992.1"/>
    <property type="molecule type" value="Genomic_DNA"/>
</dbReference>
<dbReference type="PANTHER" id="PTHR33154:SF33">
    <property type="entry name" value="TRANSCRIPTIONAL REPRESSOR SDPR"/>
    <property type="match status" value="1"/>
</dbReference>
<dbReference type="InterPro" id="IPR011991">
    <property type="entry name" value="ArsR-like_HTH"/>
</dbReference>
<evidence type="ECO:0000256" key="4">
    <source>
        <dbReference type="SAM" id="MobiDB-lite"/>
    </source>
</evidence>
<keyword evidence="1" id="KW-0805">Transcription regulation</keyword>
<keyword evidence="2" id="KW-0238">DNA-binding</keyword>
<feature type="domain" description="HTH arsR-type" evidence="5">
    <location>
        <begin position="1"/>
        <end position="92"/>
    </location>
</feature>
<evidence type="ECO:0000313" key="7">
    <source>
        <dbReference type="Proteomes" id="UP001351900"/>
    </source>
</evidence>
<feature type="compositionally biased region" description="Polar residues" evidence="4">
    <location>
        <begin position="125"/>
        <end position="134"/>
    </location>
</feature>
<keyword evidence="3" id="KW-0804">Transcription</keyword>
<accession>A0ABU7V5I7</accession>
<evidence type="ECO:0000256" key="3">
    <source>
        <dbReference type="ARBA" id="ARBA00023163"/>
    </source>
</evidence>
<dbReference type="SUPFAM" id="SSF46785">
    <property type="entry name" value="Winged helix' DNA-binding domain"/>
    <property type="match status" value="1"/>
</dbReference>
<dbReference type="Gene3D" id="1.10.10.10">
    <property type="entry name" value="Winged helix-like DNA-binding domain superfamily/Winged helix DNA-binding domain"/>
    <property type="match status" value="1"/>
</dbReference>
<feature type="compositionally biased region" description="Basic and acidic residues" evidence="4">
    <location>
        <begin position="107"/>
        <end position="118"/>
    </location>
</feature>
<keyword evidence="7" id="KW-1185">Reference proteome</keyword>
<evidence type="ECO:0000313" key="6">
    <source>
        <dbReference type="EMBL" id="MEF2253992.1"/>
    </source>
</evidence>
<dbReference type="Proteomes" id="UP001351900">
    <property type="component" value="Unassembled WGS sequence"/>
</dbReference>
<comment type="caution">
    <text evidence="6">The sequence shown here is derived from an EMBL/GenBank/DDBJ whole genome shotgun (WGS) entry which is preliminary data.</text>
</comment>